<comment type="caution">
    <text evidence="1">The sequence shown here is derived from an EMBL/GenBank/DDBJ whole genome shotgun (WGS) entry which is preliminary data.</text>
</comment>
<dbReference type="EMBL" id="JBBNAE010000003">
    <property type="protein sequence ID" value="KAK9138321.1"/>
    <property type="molecule type" value="Genomic_DNA"/>
</dbReference>
<accession>A0AAP0JQG4</accession>
<sequence length="89" mass="9623">MRDIVHIFINGKLAGSTFGHWIKVVQSVDLQSGDNELAILSGTVGLQNYGAFLEKDGAGFRGQIKLTGLKSGDIDLSASLWTYQVGLKR</sequence>
<dbReference type="AlphaFoldDB" id="A0AAP0JQG4"/>
<proteinExistence type="predicted"/>
<organism evidence="1 2">
    <name type="scientific">Stephania japonica</name>
    <dbReference type="NCBI Taxonomy" id="461633"/>
    <lineage>
        <taxon>Eukaryota</taxon>
        <taxon>Viridiplantae</taxon>
        <taxon>Streptophyta</taxon>
        <taxon>Embryophyta</taxon>
        <taxon>Tracheophyta</taxon>
        <taxon>Spermatophyta</taxon>
        <taxon>Magnoliopsida</taxon>
        <taxon>Ranunculales</taxon>
        <taxon>Menispermaceae</taxon>
        <taxon>Menispermoideae</taxon>
        <taxon>Cissampelideae</taxon>
        <taxon>Stephania</taxon>
    </lineage>
</organism>
<dbReference type="Proteomes" id="UP001417504">
    <property type="component" value="Unassembled WGS sequence"/>
</dbReference>
<dbReference type="Gene3D" id="2.60.120.260">
    <property type="entry name" value="Galactose-binding domain-like"/>
    <property type="match status" value="1"/>
</dbReference>
<protein>
    <submittedName>
        <fullName evidence="1">Uncharacterized protein</fullName>
    </submittedName>
</protein>
<keyword evidence="2" id="KW-1185">Reference proteome</keyword>
<evidence type="ECO:0000313" key="2">
    <source>
        <dbReference type="Proteomes" id="UP001417504"/>
    </source>
</evidence>
<gene>
    <name evidence="1" type="ORF">Sjap_008915</name>
</gene>
<name>A0AAP0JQG4_9MAGN</name>
<reference evidence="1 2" key="1">
    <citation type="submission" date="2024-01" db="EMBL/GenBank/DDBJ databases">
        <title>Genome assemblies of Stephania.</title>
        <authorList>
            <person name="Yang L."/>
        </authorList>
    </citation>
    <scope>NUCLEOTIDE SEQUENCE [LARGE SCALE GENOMIC DNA]</scope>
    <source>
        <strain evidence="1">QJT</strain>
        <tissue evidence="1">Leaf</tissue>
    </source>
</reference>
<evidence type="ECO:0000313" key="1">
    <source>
        <dbReference type="EMBL" id="KAK9138321.1"/>
    </source>
</evidence>